<proteinExistence type="predicted"/>
<dbReference type="InterPro" id="IPR036390">
    <property type="entry name" value="WH_DNA-bd_sf"/>
</dbReference>
<sequence length="146" mass="16719">MTNVSLGKWISLLYRYGQIYINKELEPYGIGKGQFLFLIVLYERDGLLQEEIAQCLNIDKGTTARALSKLEAAGYIVRKPNEKDLRSNHVFLTQLAKDFKPTLFSIIKGWTNILSTGMTEEEVEQAFILLTKLAQNAADYIHKDRF</sequence>
<dbReference type="PANTHER" id="PTHR42756:SF2">
    <property type="entry name" value="MARR FAMILY REGULATORY PROTEIN"/>
    <property type="match status" value="1"/>
</dbReference>
<reference evidence="5" key="2">
    <citation type="submission" date="2023-03" db="EMBL/GenBank/DDBJ databases">
        <authorList>
            <person name="Zhang Z."/>
        </authorList>
    </citation>
    <scope>NUCLEOTIDE SEQUENCE</scope>
    <source>
        <strain evidence="5">DSA</strain>
    </source>
</reference>
<dbReference type="InterPro" id="IPR000835">
    <property type="entry name" value="HTH_MarR-typ"/>
</dbReference>
<keyword evidence="1" id="KW-0805">Transcription regulation</keyword>
<dbReference type="Pfam" id="PF12802">
    <property type="entry name" value="MarR_2"/>
    <property type="match status" value="1"/>
</dbReference>
<dbReference type="SUPFAM" id="SSF46785">
    <property type="entry name" value="Winged helix' DNA-binding domain"/>
    <property type="match status" value="1"/>
</dbReference>
<evidence type="ECO:0000313" key="6">
    <source>
        <dbReference type="Proteomes" id="UP001172911"/>
    </source>
</evidence>
<keyword evidence="2" id="KW-0238">DNA-binding</keyword>
<dbReference type="RefSeq" id="WP_304545780.1">
    <property type="nucleotide sequence ID" value="NZ_JARPTC010000040.1"/>
</dbReference>
<dbReference type="GO" id="GO:0003700">
    <property type="term" value="F:DNA-binding transcription factor activity"/>
    <property type="evidence" value="ECO:0007669"/>
    <property type="project" value="InterPro"/>
</dbReference>
<comment type="caution">
    <text evidence="5">The sequence shown here is derived from an EMBL/GenBank/DDBJ whole genome shotgun (WGS) entry which is preliminary data.</text>
</comment>
<dbReference type="PANTHER" id="PTHR42756">
    <property type="entry name" value="TRANSCRIPTIONAL REGULATOR, MARR"/>
    <property type="match status" value="1"/>
</dbReference>
<dbReference type="SMART" id="SM00347">
    <property type="entry name" value="HTH_MARR"/>
    <property type="match status" value="1"/>
</dbReference>
<gene>
    <name evidence="5" type="ORF">P6N53_18360</name>
</gene>
<dbReference type="Proteomes" id="UP001172911">
    <property type="component" value="Unassembled WGS sequence"/>
</dbReference>
<evidence type="ECO:0000256" key="3">
    <source>
        <dbReference type="ARBA" id="ARBA00023163"/>
    </source>
</evidence>
<reference evidence="5" key="1">
    <citation type="journal article" date="2023" name="J. Hazard. Mater.">
        <title>Anaerobic biodegradation of pyrene and benzo[a]pyrene by a new sulfate-reducing Desulforamulus aquiferis strain DSA.</title>
        <authorList>
            <person name="Zhang Z."/>
            <person name="Sun J."/>
            <person name="Gong X."/>
            <person name="Wang C."/>
            <person name="Wang H."/>
        </authorList>
    </citation>
    <scope>NUCLEOTIDE SEQUENCE</scope>
    <source>
        <strain evidence="5">DSA</strain>
    </source>
</reference>
<dbReference type="AlphaFoldDB" id="A0AAW7ZJR1"/>
<dbReference type="PROSITE" id="PS50995">
    <property type="entry name" value="HTH_MARR_2"/>
    <property type="match status" value="1"/>
</dbReference>
<feature type="domain" description="HTH marR-type" evidence="4">
    <location>
        <begin position="1"/>
        <end position="135"/>
    </location>
</feature>
<organism evidence="5 6">
    <name type="scientific">Desulforamulus aquiferis</name>
    <dbReference type="NCBI Taxonomy" id="1397668"/>
    <lineage>
        <taxon>Bacteria</taxon>
        <taxon>Bacillati</taxon>
        <taxon>Bacillota</taxon>
        <taxon>Clostridia</taxon>
        <taxon>Eubacteriales</taxon>
        <taxon>Peptococcaceae</taxon>
        <taxon>Desulforamulus</taxon>
    </lineage>
</organism>
<name>A0AAW7ZJR1_9FIRM</name>
<dbReference type="InterPro" id="IPR036388">
    <property type="entry name" value="WH-like_DNA-bd_sf"/>
</dbReference>
<evidence type="ECO:0000256" key="1">
    <source>
        <dbReference type="ARBA" id="ARBA00023015"/>
    </source>
</evidence>
<dbReference type="GO" id="GO:0003677">
    <property type="term" value="F:DNA binding"/>
    <property type="evidence" value="ECO:0007669"/>
    <property type="project" value="UniProtKB-KW"/>
</dbReference>
<evidence type="ECO:0000256" key="2">
    <source>
        <dbReference type="ARBA" id="ARBA00023125"/>
    </source>
</evidence>
<dbReference type="PRINTS" id="PR00598">
    <property type="entry name" value="HTHMARR"/>
</dbReference>
<accession>A0AAW7ZJR1</accession>
<evidence type="ECO:0000313" key="5">
    <source>
        <dbReference type="EMBL" id="MDO7789178.1"/>
    </source>
</evidence>
<keyword evidence="3" id="KW-0804">Transcription</keyword>
<keyword evidence="6" id="KW-1185">Reference proteome</keyword>
<dbReference type="Gene3D" id="1.10.10.10">
    <property type="entry name" value="Winged helix-like DNA-binding domain superfamily/Winged helix DNA-binding domain"/>
    <property type="match status" value="1"/>
</dbReference>
<protein>
    <submittedName>
        <fullName evidence="5">MarR family transcriptional regulator</fullName>
    </submittedName>
</protein>
<dbReference type="EMBL" id="JARPTC010000040">
    <property type="protein sequence ID" value="MDO7789178.1"/>
    <property type="molecule type" value="Genomic_DNA"/>
</dbReference>
<evidence type="ECO:0000259" key="4">
    <source>
        <dbReference type="PROSITE" id="PS50995"/>
    </source>
</evidence>